<protein>
    <recommendedName>
        <fullName evidence="1">SnoaL-like domain-containing protein</fullName>
    </recommendedName>
</protein>
<organism evidence="2 3">
    <name type="scientific">Microscilla marina ATCC 23134</name>
    <dbReference type="NCBI Taxonomy" id="313606"/>
    <lineage>
        <taxon>Bacteria</taxon>
        <taxon>Pseudomonadati</taxon>
        <taxon>Bacteroidota</taxon>
        <taxon>Cytophagia</taxon>
        <taxon>Cytophagales</taxon>
        <taxon>Microscillaceae</taxon>
        <taxon>Microscilla</taxon>
    </lineage>
</organism>
<keyword evidence="3" id="KW-1185">Reference proteome</keyword>
<dbReference type="Pfam" id="PF12680">
    <property type="entry name" value="SnoaL_2"/>
    <property type="match status" value="1"/>
</dbReference>
<dbReference type="InterPro" id="IPR032710">
    <property type="entry name" value="NTF2-like_dom_sf"/>
</dbReference>
<name>A1ZTW8_MICM2</name>
<evidence type="ECO:0000259" key="1">
    <source>
        <dbReference type="Pfam" id="PF12680"/>
    </source>
</evidence>
<dbReference type="AlphaFoldDB" id="A1ZTW8"/>
<dbReference type="Proteomes" id="UP000004095">
    <property type="component" value="Unassembled WGS sequence"/>
</dbReference>
<dbReference type="SUPFAM" id="SSF54427">
    <property type="entry name" value="NTF2-like"/>
    <property type="match status" value="1"/>
</dbReference>
<dbReference type="InterPro" id="IPR037401">
    <property type="entry name" value="SnoaL-like"/>
</dbReference>
<reference evidence="2 3" key="1">
    <citation type="submission" date="2007-01" db="EMBL/GenBank/DDBJ databases">
        <authorList>
            <person name="Haygood M."/>
            <person name="Podell S."/>
            <person name="Anderson C."/>
            <person name="Hopkinson B."/>
            <person name="Roe K."/>
            <person name="Barbeau K."/>
            <person name="Gaasterland T."/>
            <person name="Ferriera S."/>
            <person name="Johnson J."/>
            <person name="Kravitz S."/>
            <person name="Beeson K."/>
            <person name="Sutton G."/>
            <person name="Rogers Y.-H."/>
            <person name="Friedman R."/>
            <person name="Frazier M."/>
            <person name="Venter J.C."/>
        </authorList>
    </citation>
    <scope>NUCLEOTIDE SEQUENCE [LARGE SCALE GENOMIC DNA]</scope>
    <source>
        <strain evidence="2 3">ATCC 23134</strain>
    </source>
</reference>
<dbReference type="eggNOG" id="COG3631">
    <property type="taxonomic scope" value="Bacteria"/>
</dbReference>
<dbReference type="OrthoDB" id="391735at2"/>
<sequence length="162" mass="18906">MSANNQALIQTFYEAFSKLDYKTMNTCYASDATFSDSAFKNLTSKQTQAMWHMLCSRAKDFTLTFKDVEASESTGSCHWEPIYTFSSTGRKVHNKIEAKFWFQDGKIIQHEDFFPFYRWSQMALGPMGYLLGWSSFLQNKVRKTALISLHSFIKKHPEYQEK</sequence>
<evidence type="ECO:0000313" key="3">
    <source>
        <dbReference type="Proteomes" id="UP000004095"/>
    </source>
</evidence>
<comment type="caution">
    <text evidence="2">The sequence shown here is derived from an EMBL/GenBank/DDBJ whole genome shotgun (WGS) entry which is preliminary data.</text>
</comment>
<proteinExistence type="predicted"/>
<gene>
    <name evidence="2" type="ORF">M23134_02552</name>
</gene>
<evidence type="ECO:0000313" key="2">
    <source>
        <dbReference type="EMBL" id="EAY26220.1"/>
    </source>
</evidence>
<feature type="domain" description="SnoaL-like" evidence="1">
    <location>
        <begin position="10"/>
        <end position="110"/>
    </location>
</feature>
<dbReference type="EMBL" id="AAWS01000037">
    <property type="protein sequence ID" value="EAY26220.1"/>
    <property type="molecule type" value="Genomic_DNA"/>
</dbReference>
<dbReference type="Gene3D" id="3.10.450.50">
    <property type="match status" value="1"/>
</dbReference>
<accession>A1ZTW8</accession>